<organism evidence="2 3">
    <name type="scientific">Paramecium octaurelia</name>
    <dbReference type="NCBI Taxonomy" id="43137"/>
    <lineage>
        <taxon>Eukaryota</taxon>
        <taxon>Sar</taxon>
        <taxon>Alveolata</taxon>
        <taxon>Ciliophora</taxon>
        <taxon>Intramacronucleata</taxon>
        <taxon>Oligohymenophorea</taxon>
        <taxon>Peniculida</taxon>
        <taxon>Parameciidae</taxon>
        <taxon>Paramecium</taxon>
    </lineage>
</organism>
<evidence type="ECO:0000313" key="3">
    <source>
        <dbReference type="Proteomes" id="UP000683925"/>
    </source>
</evidence>
<keyword evidence="3" id="KW-1185">Reference proteome</keyword>
<dbReference type="OrthoDB" id="292174at2759"/>
<accession>A0A8S1UJS1</accession>
<comment type="caution">
    <text evidence="2">The sequence shown here is derived from an EMBL/GenBank/DDBJ whole genome shotgun (WGS) entry which is preliminary data.</text>
</comment>
<reference evidence="2" key="1">
    <citation type="submission" date="2021-01" db="EMBL/GenBank/DDBJ databases">
        <authorList>
            <consortium name="Genoscope - CEA"/>
            <person name="William W."/>
        </authorList>
    </citation>
    <scope>NUCLEOTIDE SEQUENCE</scope>
</reference>
<dbReference type="Proteomes" id="UP000683925">
    <property type="component" value="Unassembled WGS sequence"/>
</dbReference>
<gene>
    <name evidence="2" type="ORF">POCTA_138.1.T0460272</name>
</gene>
<name>A0A8S1UJS1_PAROT</name>
<dbReference type="OMA" id="IVLRDHY"/>
<evidence type="ECO:0000313" key="2">
    <source>
        <dbReference type="EMBL" id="CAD8165411.1"/>
    </source>
</evidence>
<protein>
    <submittedName>
        <fullName evidence="2">Uncharacterized protein</fullName>
    </submittedName>
</protein>
<feature type="coiled-coil region" evidence="1">
    <location>
        <begin position="499"/>
        <end position="554"/>
    </location>
</feature>
<evidence type="ECO:0000256" key="1">
    <source>
        <dbReference type="SAM" id="Coils"/>
    </source>
</evidence>
<sequence>MHNPVDYYYSNDYYLSQIVNGNLNRLNTSYSPKKNMMSINKNDCQPIIKQKTFNSESKEIHPHVMRHKLIQQTFTKFAETILNVTNCFDSITNTAPKTDKFAQKLKHKIITPSITSPQPHNHEIHRTPGRLHKGVFLLKNLDNSINYIDRSNILDHKQEFGALSMSPKPRTIDRHSELSRQKHKQISNISNNTSQNKDLSKQIIVRKSRINKEISNISLKHTTSNLIDYTIEAMNVDCFYKKISLNHTNNLVFIQFENVLGYDEQSYFGLQPDFITSKQYDDYIVLRDHYFSKVSSSQSFYILKNFKELLNSISRVYQVGLFTVQYPQLLKEFLQERKLKVNCGFQILNYKIDTFVVDITQVLANLQILTTDLLILIQPFQILNKQQSHNCANSAIPYYEYHGQRFFLPFSEKIHPNNCRLLALPQLSMESLLKLDEYSKGFVQINYFIEQFTLALQSESYFTKFINKSLSRMKLIDFLTYFRSQKQQLQRQLFFIDTLKIQEKKQEAIKIKKKELIQRMIEKFDHSQQAEQYINDLMHRNKEIFKKMRNYKQENVNKLHNLQQELSQQLIRYNYCEMFVDITYYLAY</sequence>
<proteinExistence type="predicted"/>
<dbReference type="AlphaFoldDB" id="A0A8S1UJS1"/>
<dbReference type="EMBL" id="CAJJDP010000046">
    <property type="protein sequence ID" value="CAD8165411.1"/>
    <property type="molecule type" value="Genomic_DNA"/>
</dbReference>
<keyword evidence="1" id="KW-0175">Coiled coil</keyword>